<proteinExistence type="predicted"/>
<keyword evidence="4" id="KW-1185">Reference proteome</keyword>
<dbReference type="InterPro" id="IPR051450">
    <property type="entry name" value="Gfo/Idh/MocA_Oxidoreductases"/>
</dbReference>
<dbReference type="SUPFAM" id="SSF55347">
    <property type="entry name" value="Glyceraldehyde-3-phosphate dehydrogenase-like, C-terminal domain"/>
    <property type="match status" value="1"/>
</dbReference>
<dbReference type="InterPro" id="IPR000683">
    <property type="entry name" value="Gfo/Idh/MocA-like_OxRdtase_N"/>
</dbReference>
<dbReference type="EMBL" id="JAODOP010000004">
    <property type="protein sequence ID" value="MEF3833034.1"/>
    <property type="molecule type" value="Genomic_DNA"/>
</dbReference>
<dbReference type="PANTHER" id="PTHR43377">
    <property type="entry name" value="BILIVERDIN REDUCTASE A"/>
    <property type="match status" value="1"/>
</dbReference>
<evidence type="ECO:0000259" key="2">
    <source>
        <dbReference type="Pfam" id="PF22725"/>
    </source>
</evidence>
<dbReference type="RefSeq" id="WP_303305384.1">
    <property type="nucleotide sequence ID" value="NZ_JAODOP010000004.1"/>
</dbReference>
<evidence type="ECO:0000259" key="1">
    <source>
        <dbReference type="Pfam" id="PF01408"/>
    </source>
</evidence>
<accession>A0ABU7XR81</accession>
<feature type="domain" description="Gfo/Idh/MocA-like oxidoreductase N-terminal" evidence="1">
    <location>
        <begin position="4"/>
        <end position="123"/>
    </location>
</feature>
<reference evidence="3 4" key="1">
    <citation type="submission" date="2022-09" db="EMBL/GenBank/DDBJ databases">
        <title>Genome sequencing of Flavivirga sp. MEBiC05379.</title>
        <authorList>
            <person name="Oh H.-M."/>
            <person name="Kwon K.K."/>
            <person name="Park M.J."/>
            <person name="Yang S.-H."/>
        </authorList>
    </citation>
    <scope>NUCLEOTIDE SEQUENCE [LARGE SCALE GENOMIC DNA]</scope>
    <source>
        <strain evidence="3 4">MEBiC05379</strain>
    </source>
</reference>
<dbReference type="SUPFAM" id="SSF51735">
    <property type="entry name" value="NAD(P)-binding Rossmann-fold domains"/>
    <property type="match status" value="1"/>
</dbReference>
<protein>
    <submittedName>
        <fullName evidence="3">Gfo/Idh/MocA family oxidoreductase</fullName>
    </submittedName>
</protein>
<evidence type="ECO:0000313" key="3">
    <source>
        <dbReference type="EMBL" id="MEF3833034.1"/>
    </source>
</evidence>
<organism evidence="3 4">
    <name type="scientific">Flavivirga spongiicola</name>
    <dbReference type="NCBI Taxonomy" id="421621"/>
    <lineage>
        <taxon>Bacteria</taxon>
        <taxon>Pseudomonadati</taxon>
        <taxon>Bacteroidota</taxon>
        <taxon>Flavobacteriia</taxon>
        <taxon>Flavobacteriales</taxon>
        <taxon>Flavobacteriaceae</taxon>
        <taxon>Flavivirga</taxon>
    </lineage>
</organism>
<dbReference type="Gene3D" id="3.30.360.10">
    <property type="entry name" value="Dihydrodipicolinate Reductase, domain 2"/>
    <property type="match status" value="1"/>
</dbReference>
<dbReference type="Pfam" id="PF22725">
    <property type="entry name" value="GFO_IDH_MocA_C3"/>
    <property type="match status" value="1"/>
</dbReference>
<sequence>MNKLKVLIAGCGNMGTSHARAYHQLNEFEIVGLVSRSSGSRERLSKELGGLPMFSDFDHALAEVKPDVVSINTYPDTHAAYVKASLKAGAHVFVEKPLATTVKEAEELGKLAKEQNKKLVIGYILRVHPAWTKFVEVAQTLGKPLVMRMNLNQQSSGDQWYTHKQLMNSMSPIVDCGVHYVDIMCLMTESKPISVSAIGARLSDEIPTNMYNYGQLQVRFEDGSVGWYEAGWGPMMSETAFFVKDVIGPKGAVSITDNVKEESQDIEGHTKTNNLKLHHSLLDASGNFSKKDEYLSTKDEPDHDGLCLLEQEFLLKAIKEDLDLTAHVNDAINSLKIVLSADEAFKTGKTINL</sequence>
<dbReference type="PANTHER" id="PTHR43377:SF1">
    <property type="entry name" value="BILIVERDIN REDUCTASE A"/>
    <property type="match status" value="1"/>
</dbReference>
<comment type="caution">
    <text evidence="3">The sequence shown here is derived from an EMBL/GenBank/DDBJ whole genome shotgun (WGS) entry which is preliminary data.</text>
</comment>
<dbReference type="Pfam" id="PF01408">
    <property type="entry name" value="GFO_IDH_MocA"/>
    <property type="match status" value="1"/>
</dbReference>
<dbReference type="Proteomes" id="UP001337305">
    <property type="component" value="Unassembled WGS sequence"/>
</dbReference>
<evidence type="ECO:0000313" key="4">
    <source>
        <dbReference type="Proteomes" id="UP001337305"/>
    </source>
</evidence>
<gene>
    <name evidence="3" type="ORF">N1F79_07820</name>
</gene>
<feature type="domain" description="GFO/IDH/MocA-like oxidoreductase" evidence="2">
    <location>
        <begin position="139"/>
        <end position="233"/>
    </location>
</feature>
<dbReference type="InterPro" id="IPR036291">
    <property type="entry name" value="NAD(P)-bd_dom_sf"/>
</dbReference>
<dbReference type="Gene3D" id="3.40.50.720">
    <property type="entry name" value="NAD(P)-binding Rossmann-like Domain"/>
    <property type="match status" value="1"/>
</dbReference>
<name>A0ABU7XR81_9FLAO</name>
<dbReference type="InterPro" id="IPR055170">
    <property type="entry name" value="GFO_IDH_MocA-like_dom"/>
</dbReference>